<dbReference type="Pfam" id="PF25967">
    <property type="entry name" value="RND-MFP_C"/>
    <property type="match status" value="1"/>
</dbReference>
<dbReference type="SUPFAM" id="SSF111369">
    <property type="entry name" value="HlyD-like secretion proteins"/>
    <property type="match status" value="1"/>
</dbReference>
<proteinExistence type="inferred from homology"/>
<dbReference type="Gene3D" id="2.40.420.20">
    <property type="match status" value="1"/>
</dbReference>
<evidence type="ECO:0000313" key="11">
    <source>
        <dbReference type="Proteomes" id="UP000298545"/>
    </source>
</evidence>
<reference evidence="9 12" key="2">
    <citation type="submission" date="2021-03" db="EMBL/GenBank/DDBJ databases">
        <title>Rapid diversification of plasmids in a genus of pathogenic and nitrogen fixing bacteria.</title>
        <authorList>
            <person name="Weisberg A.J."/>
            <person name="Miller M."/>
            <person name="Ream W."/>
            <person name="Grunwald N.J."/>
            <person name="Chang J.H."/>
        </authorList>
    </citation>
    <scope>NUCLEOTIDE SEQUENCE [LARGE SCALE GENOMIC DNA]</scope>
    <source>
        <strain evidence="9 12">AF3.44</strain>
    </source>
</reference>
<dbReference type="Gene3D" id="2.40.50.100">
    <property type="match status" value="1"/>
</dbReference>
<dbReference type="GO" id="GO:0005886">
    <property type="term" value="C:plasma membrane"/>
    <property type="evidence" value="ECO:0007669"/>
    <property type="project" value="TreeGrafter"/>
</dbReference>
<feature type="coiled-coil region" evidence="3">
    <location>
        <begin position="114"/>
        <end position="171"/>
    </location>
</feature>
<protein>
    <submittedName>
        <fullName evidence="8">Efflux RND transporter periplasmic adaptor subunit</fullName>
    </submittedName>
</protein>
<gene>
    <name evidence="8" type="ORF">CFBP5473_02580</name>
    <name evidence="10" type="ORF">CFBP5477_002560</name>
    <name evidence="9" type="ORF">J5285_02810</name>
</gene>
<dbReference type="Proteomes" id="UP000298545">
    <property type="component" value="Chromosome circular"/>
</dbReference>
<dbReference type="AlphaFoldDB" id="A0A4D7DRI4"/>
<reference evidence="8 11" key="1">
    <citation type="submission" date="2019-04" db="EMBL/GenBank/DDBJ databases">
        <title>Complete genome sequence of Agrobacterium larrymoorei CFBP5473.</title>
        <authorList>
            <person name="Haryono M."/>
            <person name="Chou L."/>
            <person name="Lin Y.-C."/>
            <person name="Lai E.-M."/>
            <person name="Kuo C.-H."/>
        </authorList>
    </citation>
    <scope>NUCLEOTIDE SEQUENCE [LARGE SCALE GENOMIC DNA]</scope>
    <source>
        <strain evidence="8 11">CFBP5473</strain>
    </source>
</reference>
<evidence type="ECO:0000256" key="3">
    <source>
        <dbReference type="SAM" id="Coils"/>
    </source>
</evidence>
<keyword evidence="12" id="KW-1185">Reference proteome</keyword>
<dbReference type="RefSeq" id="WP_027676751.1">
    <property type="nucleotide sequence ID" value="NZ_CP039691.1"/>
</dbReference>
<evidence type="ECO:0000313" key="8">
    <source>
        <dbReference type="EMBL" id="QCI96902.1"/>
    </source>
</evidence>
<reference evidence="10" key="3">
    <citation type="submission" date="2023-05" db="EMBL/GenBank/DDBJ databases">
        <title>Complete genome sequence of Agrobacterium larrymoorei CFBP5477.</title>
        <authorList>
            <person name="Yen H.-C."/>
            <person name="Chou L."/>
            <person name="Lin Y.-C."/>
            <person name="Lai E.-M."/>
            <person name="Kuo C.-H."/>
        </authorList>
    </citation>
    <scope>NUCLEOTIDE SEQUENCE</scope>
    <source>
        <strain evidence="10">CFBP5477</strain>
    </source>
</reference>
<dbReference type="Pfam" id="PF25876">
    <property type="entry name" value="HH_MFP_RND"/>
    <property type="match status" value="1"/>
</dbReference>
<dbReference type="NCBIfam" id="TIGR01730">
    <property type="entry name" value="RND_mfp"/>
    <property type="match status" value="1"/>
</dbReference>
<dbReference type="STRING" id="1367849.GCA_000518585_04216"/>
<dbReference type="KEGG" id="alf:CFBP5473_02580"/>
<dbReference type="PROSITE" id="PS51257">
    <property type="entry name" value="PROKAR_LIPOPROTEIN"/>
    <property type="match status" value="1"/>
</dbReference>
<dbReference type="GO" id="GO:0046677">
    <property type="term" value="P:response to antibiotic"/>
    <property type="evidence" value="ECO:0007669"/>
    <property type="project" value="TreeGrafter"/>
</dbReference>
<feature type="domain" description="Multidrug resistance protein MdtA-like alpha-helical hairpin" evidence="4">
    <location>
        <begin position="107"/>
        <end position="173"/>
    </location>
</feature>
<dbReference type="Gene3D" id="1.10.287.470">
    <property type="entry name" value="Helix hairpin bin"/>
    <property type="match status" value="1"/>
</dbReference>
<evidence type="ECO:0000313" key="10">
    <source>
        <dbReference type="EMBL" id="WHA41540.1"/>
    </source>
</evidence>
<evidence type="ECO:0000259" key="6">
    <source>
        <dbReference type="Pfam" id="PF25944"/>
    </source>
</evidence>
<dbReference type="GO" id="GO:0030313">
    <property type="term" value="C:cell envelope"/>
    <property type="evidence" value="ECO:0007669"/>
    <property type="project" value="UniProtKB-SubCell"/>
</dbReference>
<dbReference type="InterPro" id="IPR058627">
    <property type="entry name" value="MdtA-like_C"/>
</dbReference>
<feature type="domain" description="Multidrug resistance protein MdtA-like barrel-sandwich hybrid" evidence="5">
    <location>
        <begin position="67"/>
        <end position="206"/>
    </location>
</feature>
<dbReference type="InterPro" id="IPR058625">
    <property type="entry name" value="MdtA-like_BSH"/>
</dbReference>
<feature type="domain" description="Multidrug resistance protein MdtA-like beta-barrel" evidence="6">
    <location>
        <begin position="212"/>
        <end position="303"/>
    </location>
</feature>
<organism evidence="8 11">
    <name type="scientific">Agrobacterium larrymoorei</name>
    <dbReference type="NCBI Taxonomy" id="160699"/>
    <lineage>
        <taxon>Bacteria</taxon>
        <taxon>Pseudomonadati</taxon>
        <taxon>Pseudomonadota</taxon>
        <taxon>Alphaproteobacteria</taxon>
        <taxon>Hyphomicrobiales</taxon>
        <taxon>Rhizobiaceae</taxon>
        <taxon>Rhizobium/Agrobacterium group</taxon>
        <taxon>Agrobacterium</taxon>
    </lineage>
</organism>
<dbReference type="PANTHER" id="PTHR30158">
    <property type="entry name" value="ACRA/E-RELATED COMPONENT OF DRUG EFFLUX TRANSPORTER"/>
    <property type="match status" value="1"/>
</dbReference>
<accession>A0A4D7DRI4</accession>
<dbReference type="OrthoDB" id="9800613at2"/>
<comment type="subcellular location">
    <subcellularLocation>
        <location evidence="1">Cell envelope</location>
    </subcellularLocation>
</comment>
<dbReference type="Proteomes" id="UP000298664">
    <property type="component" value="Chromosome Circular"/>
</dbReference>
<dbReference type="Proteomes" id="UP000826513">
    <property type="component" value="Chromosome 1"/>
</dbReference>
<dbReference type="EMBL" id="CP072167">
    <property type="protein sequence ID" value="QYA07672.1"/>
    <property type="molecule type" value="Genomic_DNA"/>
</dbReference>
<evidence type="ECO:0000256" key="1">
    <source>
        <dbReference type="ARBA" id="ARBA00004196"/>
    </source>
</evidence>
<sequence length="402" mass="43313">MRRRVHPLITTLLMAGILAGCSDSGDSKQAPQQANQRPPSPVSVVAMKKSEYPLTTVLPGRASAFQTADIRPRVGGVIKQIAFKEGSFVKEGDLLYKIEDDTYQASLLEAQAALERAEVSVPAAESNLQRYERLANSGASQKEFEDARTTLLQAKASVAEANATLQTAQINVSLTEVRAPFDGVTSATNFSIGNVVTASQTDSLMTLRKINPIYIQLNESSVNLLRLQAAIKAGKLERSDNSETTDIRLTLEDGSEYAHVGKLDMSEMAVSTTTGTVSIRTLFDNPDNIILPGMYVRATITVGKEIGYLIPQRAAGRNANGELTAKFVTAENKVETRTFPTSQLSGNNWLVTENVADGDKLIVDGFQWIANNAVVNPVPAEIDDKGYIIEKQGGQAAPAPKS</sequence>
<evidence type="ECO:0000259" key="4">
    <source>
        <dbReference type="Pfam" id="PF25876"/>
    </source>
</evidence>
<name>A0A4D7DRI4_9HYPH</name>
<dbReference type="Gene3D" id="2.40.30.170">
    <property type="match status" value="1"/>
</dbReference>
<evidence type="ECO:0000259" key="5">
    <source>
        <dbReference type="Pfam" id="PF25917"/>
    </source>
</evidence>
<dbReference type="Pfam" id="PF25944">
    <property type="entry name" value="Beta-barrel_RND"/>
    <property type="match status" value="1"/>
</dbReference>
<dbReference type="EMBL" id="CP124733">
    <property type="protein sequence ID" value="WHA41540.1"/>
    <property type="molecule type" value="Genomic_DNA"/>
</dbReference>
<evidence type="ECO:0000313" key="12">
    <source>
        <dbReference type="Proteomes" id="UP000826513"/>
    </source>
</evidence>
<evidence type="ECO:0000259" key="7">
    <source>
        <dbReference type="Pfam" id="PF25967"/>
    </source>
</evidence>
<feature type="domain" description="Multidrug resistance protein MdtA-like C-terminal permuted SH3" evidence="7">
    <location>
        <begin position="309"/>
        <end position="367"/>
    </location>
</feature>
<dbReference type="Pfam" id="PF25917">
    <property type="entry name" value="BSH_RND"/>
    <property type="match status" value="1"/>
</dbReference>
<keyword evidence="3" id="KW-0175">Coiled coil</keyword>
<dbReference type="PANTHER" id="PTHR30158:SF3">
    <property type="entry name" value="MULTIDRUG EFFLUX PUMP SUBUNIT ACRA-RELATED"/>
    <property type="match status" value="1"/>
</dbReference>
<comment type="similarity">
    <text evidence="2">Belongs to the membrane fusion protein (MFP) (TC 8.A.1) family.</text>
</comment>
<dbReference type="EMBL" id="CP039691">
    <property type="protein sequence ID" value="QCI96902.1"/>
    <property type="molecule type" value="Genomic_DNA"/>
</dbReference>
<dbReference type="GO" id="GO:0022857">
    <property type="term" value="F:transmembrane transporter activity"/>
    <property type="evidence" value="ECO:0007669"/>
    <property type="project" value="InterPro"/>
</dbReference>
<evidence type="ECO:0000256" key="2">
    <source>
        <dbReference type="ARBA" id="ARBA00009477"/>
    </source>
</evidence>
<dbReference type="InterPro" id="IPR058624">
    <property type="entry name" value="MdtA-like_HH"/>
</dbReference>
<dbReference type="InterPro" id="IPR058626">
    <property type="entry name" value="MdtA-like_b-barrel"/>
</dbReference>
<evidence type="ECO:0000313" key="9">
    <source>
        <dbReference type="EMBL" id="QYA07672.1"/>
    </source>
</evidence>
<dbReference type="InterPro" id="IPR006143">
    <property type="entry name" value="RND_pump_MFP"/>
</dbReference>